<accession>A0A9X3CTJ1</accession>
<comment type="caution">
    <text evidence="1">The sequence shown here is derived from an EMBL/GenBank/DDBJ whole genome shotgun (WGS) entry which is preliminary data.</text>
</comment>
<dbReference type="RefSeq" id="WP_265678013.1">
    <property type="nucleotide sequence ID" value="NZ_JAKRRY010000087.1"/>
</dbReference>
<dbReference type="Proteomes" id="UP001155587">
    <property type="component" value="Unassembled WGS sequence"/>
</dbReference>
<sequence length="187" mass="21587">MSEGTATKKYIIFMAHKGGVGKSTMSKQFSRELHRLGKIIEGQDYDPQQHFARFMEINSYLFTEQEDAEYVIVDTQGAHTQTNVDIMQGMQHEDALFVVLFRPTEDDYKETLIIRDRLKAQGVLDKALFVVNGCYRENDKDVKEFKERLGDTVKVAQSVFVQRKNYAKEPDSKVRGEISRFLHEAVL</sequence>
<reference evidence="1" key="1">
    <citation type="submission" date="2022-02" db="EMBL/GenBank/DDBJ databases">
        <title>Vibrio sp. nov, a new bacterium isolated from seawater.</title>
        <authorList>
            <person name="Yuan Y."/>
        </authorList>
    </citation>
    <scope>NUCLEOTIDE SEQUENCE</scope>
    <source>
        <strain evidence="1">ZSDZ65</strain>
    </source>
</reference>
<dbReference type="SUPFAM" id="SSF52540">
    <property type="entry name" value="P-loop containing nucleoside triphosphate hydrolases"/>
    <property type="match status" value="1"/>
</dbReference>
<evidence type="ECO:0000313" key="1">
    <source>
        <dbReference type="EMBL" id="MCW8349276.1"/>
    </source>
</evidence>
<evidence type="ECO:0000313" key="2">
    <source>
        <dbReference type="Proteomes" id="UP001155587"/>
    </source>
</evidence>
<dbReference type="AlphaFoldDB" id="A0A9X3CTJ1"/>
<name>A0A9X3CTJ1_9VIBR</name>
<proteinExistence type="predicted"/>
<dbReference type="EMBL" id="JAKRRY010000087">
    <property type="protein sequence ID" value="MCW8349276.1"/>
    <property type="molecule type" value="Genomic_DNA"/>
</dbReference>
<dbReference type="Gene3D" id="3.40.50.300">
    <property type="entry name" value="P-loop containing nucleotide triphosphate hydrolases"/>
    <property type="match status" value="1"/>
</dbReference>
<keyword evidence="2" id="KW-1185">Reference proteome</keyword>
<dbReference type="InterPro" id="IPR027417">
    <property type="entry name" value="P-loop_NTPase"/>
</dbReference>
<gene>
    <name evidence="1" type="ORF">MD535_25165</name>
</gene>
<dbReference type="CDD" id="cd02042">
    <property type="entry name" value="ParAB_family"/>
    <property type="match status" value="1"/>
</dbReference>
<organism evidence="1 2">
    <name type="scientific">Vibrio qingdaonensis</name>
    <dbReference type="NCBI Taxonomy" id="2829491"/>
    <lineage>
        <taxon>Bacteria</taxon>
        <taxon>Pseudomonadati</taxon>
        <taxon>Pseudomonadota</taxon>
        <taxon>Gammaproteobacteria</taxon>
        <taxon>Vibrionales</taxon>
        <taxon>Vibrionaceae</taxon>
        <taxon>Vibrio</taxon>
    </lineage>
</organism>
<protein>
    <submittedName>
        <fullName evidence="1">ParA family protein</fullName>
    </submittedName>
</protein>